<organism evidence="3 4">
    <name type="scientific">Streptococcus constellatus subsp. constellatus SK53</name>
    <dbReference type="NCBI Taxonomy" id="1095730"/>
    <lineage>
        <taxon>Bacteria</taxon>
        <taxon>Bacillati</taxon>
        <taxon>Bacillota</taxon>
        <taxon>Bacilli</taxon>
        <taxon>Lactobacillales</taxon>
        <taxon>Streptococcaceae</taxon>
        <taxon>Streptococcus</taxon>
        <taxon>Streptococcus anginosus group</taxon>
    </lineage>
</organism>
<comment type="caution">
    <text evidence="3">The sequence shown here is derived from an EMBL/GenBank/DDBJ whole genome shotgun (WGS) entry which is preliminary data.</text>
</comment>
<dbReference type="AlphaFoldDB" id="A0AAD2Y3T3"/>
<dbReference type="EMBL" id="AICQ01000052">
    <property type="protein sequence ID" value="EID18639.1"/>
    <property type="molecule type" value="Genomic_DNA"/>
</dbReference>
<evidence type="ECO:0000259" key="2">
    <source>
        <dbReference type="PROSITE" id="PS50943"/>
    </source>
</evidence>
<dbReference type="InterPro" id="IPR001387">
    <property type="entry name" value="Cro/C1-type_HTH"/>
</dbReference>
<dbReference type="InterPro" id="IPR052345">
    <property type="entry name" value="Rad_response_metalloprotease"/>
</dbReference>
<dbReference type="PANTHER" id="PTHR43236">
    <property type="entry name" value="ANTITOXIN HIGA1"/>
    <property type="match status" value="1"/>
</dbReference>
<dbReference type="SMART" id="SM00530">
    <property type="entry name" value="HTH_XRE"/>
    <property type="match status" value="1"/>
</dbReference>
<protein>
    <submittedName>
        <fullName evidence="3">PF06114 domain protein</fullName>
    </submittedName>
</protein>
<proteinExistence type="inferred from homology"/>
<dbReference type="CDD" id="cd00093">
    <property type="entry name" value="HTH_XRE"/>
    <property type="match status" value="1"/>
</dbReference>
<dbReference type="GeneID" id="93848198"/>
<feature type="domain" description="HTH cro/C1-type" evidence="2">
    <location>
        <begin position="7"/>
        <end position="61"/>
    </location>
</feature>
<dbReference type="Proteomes" id="UP000005070">
    <property type="component" value="Unassembled WGS sequence"/>
</dbReference>
<dbReference type="Pfam" id="PF01381">
    <property type="entry name" value="HTH_3"/>
    <property type="match status" value="1"/>
</dbReference>
<accession>A0AAD2Y3T3</accession>
<dbReference type="PANTHER" id="PTHR43236:SF1">
    <property type="entry name" value="BLL7220 PROTEIN"/>
    <property type="match status" value="1"/>
</dbReference>
<dbReference type="InterPro" id="IPR010982">
    <property type="entry name" value="Lambda_DNA-bd_dom_sf"/>
</dbReference>
<dbReference type="SUPFAM" id="SSF47413">
    <property type="entry name" value="lambda repressor-like DNA-binding domains"/>
    <property type="match status" value="1"/>
</dbReference>
<evidence type="ECO:0000313" key="3">
    <source>
        <dbReference type="EMBL" id="EID18639.1"/>
    </source>
</evidence>
<dbReference type="PROSITE" id="PS50943">
    <property type="entry name" value="HTH_CROC1"/>
    <property type="match status" value="1"/>
</dbReference>
<dbReference type="Gene3D" id="1.10.10.2910">
    <property type="match status" value="1"/>
</dbReference>
<dbReference type="RefSeq" id="WP_006270631.1">
    <property type="nucleotide sequence ID" value="NZ_AICQ01000052.1"/>
</dbReference>
<comment type="similarity">
    <text evidence="1">Belongs to the short-chain fatty acyl-CoA assimilation regulator (ScfR) family.</text>
</comment>
<dbReference type="Gene3D" id="1.10.260.40">
    <property type="entry name" value="lambda repressor-like DNA-binding domains"/>
    <property type="match status" value="1"/>
</dbReference>
<evidence type="ECO:0000256" key="1">
    <source>
        <dbReference type="ARBA" id="ARBA00007227"/>
    </source>
</evidence>
<dbReference type="InterPro" id="IPR010359">
    <property type="entry name" value="IrrE_HExxH"/>
</dbReference>
<gene>
    <name evidence="3" type="ORF">HMPREF1044_1466</name>
</gene>
<name>A0AAD2Y3T3_STRCV</name>
<sequence>MFNGQVLKELRLLNGMSRADLAQKMDLTEQAIWQFESNTTQPKLETRLQLANQFYVDLTYFEQEEEVENFDISAIAFRNADLSTRKTIDIQTVYLHKIDQFIDYLEGFVIIPNITIYDLSERTNKEYQAGKSIEEISLFARNFLEIAEDNHDILYKIERSGVYVSERLINGQADAYSAWSKSDRPYIVLGTNKSAVRRNFDLAHELGHLLLHKSCEKDENLELLEQEANFFASCFLLPKNDFFKVFTEKVGKRVSNPDSYVSMKVLKNVSIQALEYRAFKLGLLTPQQHSYFYRQIAKKKYKVVEPLDEDIPIRRPSKVKSILDVILTNGLASLTTLTSQHKVHLKYISELFSFDTSFFDKYKESSTTERLDNIIPLLNGKKAK</sequence>
<dbReference type="GO" id="GO:0003677">
    <property type="term" value="F:DNA binding"/>
    <property type="evidence" value="ECO:0007669"/>
    <property type="project" value="InterPro"/>
</dbReference>
<dbReference type="Pfam" id="PF06114">
    <property type="entry name" value="Peptidase_M78"/>
    <property type="match status" value="1"/>
</dbReference>
<evidence type="ECO:0000313" key="4">
    <source>
        <dbReference type="Proteomes" id="UP000005070"/>
    </source>
</evidence>
<reference evidence="3 4" key="1">
    <citation type="submission" date="2012-01" db="EMBL/GenBank/DDBJ databases">
        <authorList>
            <person name="Harkins D.M."/>
            <person name="Madupu R."/>
            <person name="Durkin A.S."/>
            <person name="Torralba M."/>
            <person name="Methe B."/>
            <person name="Sutton G.G."/>
            <person name="Nelson K.E."/>
        </authorList>
    </citation>
    <scope>NUCLEOTIDE SEQUENCE [LARGE SCALE GENOMIC DNA]</scope>
    <source>
        <strain evidence="3 4">SK53</strain>
    </source>
</reference>